<dbReference type="KEGG" id="dci:103510564"/>
<dbReference type="AlphaFoldDB" id="A0A3Q0J125"/>
<name>A0A3Q0J125_DIACI</name>
<dbReference type="GO" id="GO:0005739">
    <property type="term" value="C:mitochondrion"/>
    <property type="evidence" value="ECO:0007669"/>
    <property type="project" value="TreeGrafter"/>
</dbReference>
<dbReference type="SUPFAM" id="SSF63411">
    <property type="entry name" value="LuxS/MPP-like metallohydrolase"/>
    <property type="match status" value="2"/>
</dbReference>
<organism evidence="2 3">
    <name type="scientific">Diaphorina citri</name>
    <name type="common">Asian citrus psyllid</name>
    <dbReference type="NCBI Taxonomy" id="121845"/>
    <lineage>
        <taxon>Eukaryota</taxon>
        <taxon>Metazoa</taxon>
        <taxon>Ecdysozoa</taxon>
        <taxon>Arthropoda</taxon>
        <taxon>Hexapoda</taxon>
        <taxon>Insecta</taxon>
        <taxon>Pterygota</taxon>
        <taxon>Neoptera</taxon>
        <taxon>Paraneoptera</taxon>
        <taxon>Hemiptera</taxon>
        <taxon>Sternorrhyncha</taxon>
        <taxon>Psylloidea</taxon>
        <taxon>Psyllidae</taxon>
        <taxon>Diaphorininae</taxon>
        <taxon>Diaphorina</taxon>
    </lineage>
</organism>
<reference evidence="3" key="1">
    <citation type="submission" date="2025-08" db="UniProtKB">
        <authorList>
            <consortium name="RefSeq"/>
        </authorList>
    </citation>
    <scope>IDENTIFICATION</scope>
</reference>
<dbReference type="CTD" id="39846"/>
<dbReference type="Gene3D" id="3.30.830.10">
    <property type="entry name" value="Metalloenzyme, LuxS/M16 peptidase-like"/>
    <property type="match status" value="2"/>
</dbReference>
<keyword evidence="2" id="KW-1185">Reference proteome</keyword>
<dbReference type="GO" id="GO:0046872">
    <property type="term" value="F:metal ion binding"/>
    <property type="evidence" value="ECO:0007669"/>
    <property type="project" value="InterPro"/>
</dbReference>
<feature type="domain" description="Peptidase M16 N-terminal" evidence="1">
    <location>
        <begin position="42"/>
        <end position="147"/>
    </location>
</feature>
<dbReference type="RefSeq" id="XP_026680390.1">
    <property type="nucleotide sequence ID" value="XM_026824589.1"/>
</dbReference>
<dbReference type="InterPro" id="IPR011249">
    <property type="entry name" value="Metalloenz_LuxS/M16"/>
</dbReference>
<accession>A0A3Q0J125</accession>
<evidence type="ECO:0000313" key="2">
    <source>
        <dbReference type="Proteomes" id="UP000079169"/>
    </source>
</evidence>
<protein>
    <submittedName>
        <fullName evidence="3">Cytochrome b-c1 complex subunit 2, mitochondrial</fullName>
    </submittedName>
</protein>
<dbReference type="Pfam" id="PF00675">
    <property type="entry name" value="Peptidase_M16"/>
    <property type="match status" value="1"/>
</dbReference>
<dbReference type="PANTHER" id="PTHR11851:SF226">
    <property type="entry name" value="CYTOCHROME B-C1 COMPLEX SUBUNIT 2, MITOCHONDRIAL"/>
    <property type="match status" value="1"/>
</dbReference>
<dbReference type="GeneID" id="103510564"/>
<gene>
    <name evidence="3" type="primary">LOC103510564</name>
</gene>
<dbReference type="InterPro" id="IPR011765">
    <property type="entry name" value="Pept_M16_N"/>
</dbReference>
<dbReference type="PaxDb" id="121845-A0A3Q0J125"/>
<dbReference type="PANTHER" id="PTHR11851">
    <property type="entry name" value="METALLOPROTEASE"/>
    <property type="match status" value="1"/>
</dbReference>
<sequence>MASKLGKTNVVQIAKRSFAAQPATKALFSPDIQSGTSYNKVKVVSVNETSPIARISVAFKAGARYETPDNLGITHVLRSAAGLSTEEFTHFGIIRHVQQAGGSLYATVDREGIVYTIEAVRKEIGHVHKFLASVVGKTEFRPWEVSDLTPRLKYDRLTRPSQVSELRLQIVFFFLAFLTIRLADSIAFKSGGGSGAAASKFYGGELRKASSEPLAYVAVATESASASAKEALAFAVLKYALGAGPARRRRLYLPLLSAFNVNYADSGLFGFVLAASPDKITPALQASIDVVRGAGIKDADIARGKALLKRHLADSFETLDSTVDSVVRQAVTTGVVKSLPDLLAEVEAVSSSDVSAAAGKIKSGKVASAAFGSLQKLPYIDTLLK</sequence>
<evidence type="ECO:0000313" key="3">
    <source>
        <dbReference type="RefSeq" id="XP_026680390.1"/>
    </source>
</evidence>
<dbReference type="Proteomes" id="UP000079169">
    <property type="component" value="Unplaced"/>
</dbReference>
<proteinExistence type="predicted"/>
<evidence type="ECO:0000259" key="1">
    <source>
        <dbReference type="Pfam" id="PF00675"/>
    </source>
</evidence>
<dbReference type="InterPro" id="IPR050361">
    <property type="entry name" value="MPP/UQCRC_Complex"/>
</dbReference>
<dbReference type="STRING" id="121845.A0A3Q0J125"/>